<dbReference type="Proteomes" id="UP001162164">
    <property type="component" value="Unassembled WGS sequence"/>
</dbReference>
<gene>
    <name evidence="1" type="ORF">NQ317_015313</name>
</gene>
<reference evidence="1" key="1">
    <citation type="journal article" date="2023" name="Insect Mol. Biol.">
        <title>Genome sequencing provides insights into the evolution of gene families encoding plant cell wall-degrading enzymes in longhorned beetles.</title>
        <authorList>
            <person name="Shin N.R."/>
            <person name="Okamura Y."/>
            <person name="Kirsch R."/>
            <person name="Pauchet Y."/>
        </authorList>
    </citation>
    <scope>NUCLEOTIDE SEQUENCE</scope>
    <source>
        <strain evidence="1">MMC_N1</strain>
    </source>
</reference>
<name>A0ABQ9JC75_9CUCU</name>
<sequence>MIGLQKREGKRLVNRSVTLAEEPYTSQLETMIIQNESTNKQLHNCQIDKLNNEVNQPKKENKKLKSILQEATIKHGCDVRVRKYNRKDAGKQKSRRYDKMTKLKIYLQNNLHNLILS</sequence>
<dbReference type="EMBL" id="JAPWTJ010000789">
    <property type="protein sequence ID" value="KAJ8975626.1"/>
    <property type="molecule type" value="Genomic_DNA"/>
</dbReference>
<evidence type="ECO:0000313" key="1">
    <source>
        <dbReference type="EMBL" id="KAJ8975626.1"/>
    </source>
</evidence>
<keyword evidence="2" id="KW-1185">Reference proteome</keyword>
<protein>
    <submittedName>
        <fullName evidence="1">Uncharacterized protein</fullName>
    </submittedName>
</protein>
<evidence type="ECO:0000313" key="2">
    <source>
        <dbReference type="Proteomes" id="UP001162164"/>
    </source>
</evidence>
<accession>A0ABQ9JC75</accession>
<comment type="caution">
    <text evidence="1">The sequence shown here is derived from an EMBL/GenBank/DDBJ whole genome shotgun (WGS) entry which is preliminary data.</text>
</comment>
<organism evidence="1 2">
    <name type="scientific">Molorchus minor</name>
    <dbReference type="NCBI Taxonomy" id="1323400"/>
    <lineage>
        <taxon>Eukaryota</taxon>
        <taxon>Metazoa</taxon>
        <taxon>Ecdysozoa</taxon>
        <taxon>Arthropoda</taxon>
        <taxon>Hexapoda</taxon>
        <taxon>Insecta</taxon>
        <taxon>Pterygota</taxon>
        <taxon>Neoptera</taxon>
        <taxon>Endopterygota</taxon>
        <taxon>Coleoptera</taxon>
        <taxon>Polyphaga</taxon>
        <taxon>Cucujiformia</taxon>
        <taxon>Chrysomeloidea</taxon>
        <taxon>Cerambycidae</taxon>
        <taxon>Lamiinae</taxon>
        <taxon>Monochamini</taxon>
        <taxon>Molorchus</taxon>
    </lineage>
</organism>
<proteinExistence type="predicted"/>